<feature type="signal peptide" evidence="2">
    <location>
        <begin position="1"/>
        <end position="25"/>
    </location>
</feature>
<feature type="chain" id="PRO_5012081142" description="Secreted protein" evidence="2">
    <location>
        <begin position="26"/>
        <end position="140"/>
    </location>
</feature>
<accession>A0A218VDP1</accession>
<name>A0A218VDP1_9PASE</name>
<dbReference type="EMBL" id="MUZQ01000007">
    <property type="protein sequence ID" value="OWK63968.1"/>
    <property type="molecule type" value="Genomic_DNA"/>
</dbReference>
<evidence type="ECO:0000256" key="2">
    <source>
        <dbReference type="SAM" id="SignalP"/>
    </source>
</evidence>
<evidence type="ECO:0000256" key="1">
    <source>
        <dbReference type="SAM" id="MobiDB-lite"/>
    </source>
</evidence>
<feature type="compositionally biased region" description="Basic residues" evidence="1">
    <location>
        <begin position="70"/>
        <end position="85"/>
    </location>
</feature>
<evidence type="ECO:0000313" key="4">
    <source>
        <dbReference type="Proteomes" id="UP000197619"/>
    </source>
</evidence>
<keyword evidence="4" id="KW-1185">Reference proteome</keyword>
<evidence type="ECO:0008006" key="5">
    <source>
        <dbReference type="Google" id="ProtNLM"/>
    </source>
</evidence>
<feature type="region of interest" description="Disordered" evidence="1">
    <location>
        <begin position="57"/>
        <end position="85"/>
    </location>
</feature>
<sequence length="140" mass="16187">MKIRTILFYLLILFTVMGRIPIGFAEVRHCNTSCLRSRSEGLPCFCQSENRQGWDLRSHEEDSQTPSSGHTHHQKPGPRNQKNRQVRIMGSKQVQTKGCFFTFLKEHLCQDLNFRCTFIFTSTALTKVWIVTGGRNCLHL</sequence>
<gene>
    <name evidence="3" type="ORF">RLOC_00011970</name>
</gene>
<reference evidence="3 4" key="1">
    <citation type="submission" date="2017-05" db="EMBL/GenBank/DDBJ databases">
        <title>Genome of assembly of the Bengalese finch, Lonchura striata domestica.</title>
        <authorList>
            <person name="Colquitt B.M."/>
            <person name="Brainard M.S."/>
        </authorList>
    </citation>
    <scope>NUCLEOTIDE SEQUENCE [LARGE SCALE GENOMIC DNA]</scope>
    <source>
        <strain evidence="3">White83orange57</strain>
    </source>
</reference>
<dbReference type="AlphaFoldDB" id="A0A218VDP1"/>
<comment type="caution">
    <text evidence="3">The sequence shown here is derived from an EMBL/GenBank/DDBJ whole genome shotgun (WGS) entry which is preliminary data.</text>
</comment>
<proteinExistence type="predicted"/>
<organism evidence="3 4">
    <name type="scientific">Lonchura striata</name>
    <name type="common">white-rumped munia</name>
    <dbReference type="NCBI Taxonomy" id="40157"/>
    <lineage>
        <taxon>Eukaryota</taxon>
        <taxon>Metazoa</taxon>
        <taxon>Chordata</taxon>
        <taxon>Craniata</taxon>
        <taxon>Vertebrata</taxon>
        <taxon>Euteleostomi</taxon>
        <taxon>Archelosauria</taxon>
        <taxon>Archosauria</taxon>
        <taxon>Dinosauria</taxon>
        <taxon>Saurischia</taxon>
        <taxon>Theropoda</taxon>
        <taxon>Coelurosauria</taxon>
        <taxon>Aves</taxon>
        <taxon>Neognathae</taxon>
        <taxon>Neoaves</taxon>
        <taxon>Telluraves</taxon>
        <taxon>Australaves</taxon>
        <taxon>Passeriformes</taxon>
        <taxon>Passeroidea</taxon>
        <taxon>Estrildidae</taxon>
        <taxon>Estrildinae</taxon>
        <taxon>Lonchura</taxon>
    </lineage>
</organism>
<protein>
    <recommendedName>
        <fullName evidence="5">Secreted protein</fullName>
    </recommendedName>
</protein>
<evidence type="ECO:0000313" key="3">
    <source>
        <dbReference type="EMBL" id="OWK63968.1"/>
    </source>
</evidence>
<dbReference type="Proteomes" id="UP000197619">
    <property type="component" value="Unassembled WGS sequence"/>
</dbReference>
<keyword evidence="2" id="KW-0732">Signal</keyword>